<organism evidence="2 3">
    <name type="scientific">Ruminiclostridium herbifermentans</name>
    <dbReference type="NCBI Taxonomy" id="2488810"/>
    <lineage>
        <taxon>Bacteria</taxon>
        <taxon>Bacillati</taxon>
        <taxon>Bacillota</taxon>
        <taxon>Clostridia</taxon>
        <taxon>Eubacteriales</taxon>
        <taxon>Oscillospiraceae</taxon>
        <taxon>Ruminiclostridium</taxon>
    </lineage>
</organism>
<dbReference type="OrthoDB" id="1739877at2"/>
<accession>A0A4U7JJU0</accession>
<proteinExistence type="predicted"/>
<feature type="region of interest" description="Disordered" evidence="1">
    <location>
        <begin position="1"/>
        <end position="34"/>
    </location>
</feature>
<dbReference type="EMBL" id="CP061336">
    <property type="protein sequence ID" value="QNU68730.1"/>
    <property type="molecule type" value="Genomic_DNA"/>
</dbReference>
<dbReference type="KEGG" id="rher:EHE19_003315"/>
<dbReference type="AlphaFoldDB" id="A0A4U7JJU0"/>
<keyword evidence="3" id="KW-1185">Reference proteome</keyword>
<evidence type="ECO:0000256" key="1">
    <source>
        <dbReference type="SAM" id="MobiDB-lite"/>
    </source>
</evidence>
<dbReference type="Proteomes" id="UP000306409">
    <property type="component" value="Chromosome"/>
</dbReference>
<dbReference type="RefSeq" id="WP_137697601.1">
    <property type="nucleotide sequence ID" value="NZ_CP061336.1"/>
</dbReference>
<reference evidence="2 3" key="1">
    <citation type="submission" date="2020-09" db="EMBL/GenBank/DDBJ databases">
        <title>Characterization and genome sequencing of Ruminiclostridium sp. nov. MA18.</title>
        <authorList>
            <person name="Rettenmaier R."/>
            <person name="Kowollik M.-L."/>
            <person name="Liebl W."/>
            <person name="Zverlov V."/>
        </authorList>
    </citation>
    <scope>NUCLEOTIDE SEQUENCE [LARGE SCALE GENOMIC DNA]</scope>
    <source>
        <strain evidence="2 3">MA18</strain>
    </source>
</reference>
<feature type="compositionally biased region" description="Basic and acidic residues" evidence="1">
    <location>
        <begin position="15"/>
        <end position="24"/>
    </location>
</feature>
<protein>
    <submittedName>
        <fullName evidence="2">Uncharacterized protein</fullName>
    </submittedName>
</protein>
<gene>
    <name evidence="2" type="ORF">EHE19_003315</name>
</gene>
<evidence type="ECO:0000313" key="3">
    <source>
        <dbReference type="Proteomes" id="UP000306409"/>
    </source>
</evidence>
<evidence type="ECO:0000313" key="2">
    <source>
        <dbReference type="EMBL" id="QNU68730.1"/>
    </source>
</evidence>
<name>A0A4U7JJU0_9FIRM</name>
<feature type="compositionally biased region" description="Basic residues" evidence="1">
    <location>
        <begin position="1"/>
        <end position="14"/>
    </location>
</feature>
<sequence>MVYSKHTPKSRKYRKSEPHSKDHNLNMPNLDTPISDEHALPPAEVPINREKKNPPAFGFLTSLFGSGDRTERSEKALFNILGHDIYLDDLILVGLILLLLTDKIEDEILLIILAYLLLDIF</sequence>